<evidence type="ECO:0000256" key="1">
    <source>
        <dbReference type="PROSITE-ProRule" id="PRU00023"/>
    </source>
</evidence>
<feature type="repeat" description="ANK" evidence="1">
    <location>
        <begin position="118"/>
        <end position="150"/>
    </location>
</feature>
<sequence length="505" mass="57225">MCRPKSPEGSNPEEDARVQDRQAAFLRKNNFRRIGRTRFFGYSPNPEHPSRLLPAEADADRSENEFVPTKPAPADRDDFMRTYPLHFAIINLPKQNVASVIEAYHTQDPSTVHKQDHNGFTPLYVAAAYANASALKALLKFGAASDLNKHVNKDGMIPLERIEDTMRSTRELAELLMHKWEGYSRNELKVQLILKREMGISVHGQTDEEYLENRKWGCTCGECDEGWLSPRMRFRLETEAALSKENMTVLAPQFQRGQPLPEIPGLAHQFDYLPPNLRTKVYKTFYNGYVTIFENLYVLLDQTEGVPSVPRLRTLCKGDRDVNFYLKKGGKFEYALESMVEGAKSQSCLGDSMFEEIWESENDTDDEYRKLPRCANDLEFDFVKRMIGVPPKGPVLPPEMLSSAVDSERGPTSLTLKMLVNMMSGVYEDEDSEDEEEEENYSDLLNPHYEEAAAGRRQARLDARRAAAAKAPEKRQAEASSAGPDLAFQKLLSFLPQGGVRAPIN</sequence>
<dbReference type="HOGENOM" id="CLU_537548_0_0_1"/>
<dbReference type="OrthoDB" id="2891035at2759"/>
<dbReference type="PROSITE" id="PS50297">
    <property type="entry name" value="ANK_REP_REGION"/>
    <property type="match status" value="1"/>
</dbReference>
<proteinExistence type="predicted"/>
<dbReference type="InterPro" id="IPR036770">
    <property type="entry name" value="Ankyrin_rpt-contain_sf"/>
</dbReference>
<keyword evidence="4" id="KW-1185">Reference proteome</keyword>
<dbReference type="Proteomes" id="UP000001194">
    <property type="component" value="Unassembled WGS sequence"/>
</dbReference>
<dbReference type="InterPro" id="IPR002110">
    <property type="entry name" value="Ankyrin_rpt"/>
</dbReference>
<evidence type="ECO:0000313" key="3">
    <source>
        <dbReference type="EMBL" id="EDR04255.1"/>
    </source>
</evidence>
<organism evidence="4">
    <name type="scientific">Laccaria bicolor (strain S238N-H82 / ATCC MYA-4686)</name>
    <name type="common">Bicoloured deceiver</name>
    <name type="synonym">Laccaria laccata var. bicolor</name>
    <dbReference type="NCBI Taxonomy" id="486041"/>
    <lineage>
        <taxon>Eukaryota</taxon>
        <taxon>Fungi</taxon>
        <taxon>Dikarya</taxon>
        <taxon>Basidiomycota</taxon>
        <taxon>Agaricomycotina</taxon>
        <taxon>Agaricomycetes</taxon>
        <taxon>Agaricomycetidae</taxon>
        <taxon>Agaricales</taxon>
        <taxon>Agaricineae</taxon>
        <taxon>Hydnangiaceae</taxon>
        <taxon>Laccaria</taxon>
    </lineage>
</organism>
<reference evidence="3 4" key="1">
    <citation type="journal article" date="2008" name="Nature">
        <title>The genome of Laccaria bicolor provides insights into mycorrhizal symbiosis.</title>
        <authorList>
            <person name="Martin F."/>
            <person name="Aerts A."/>
            <person name="Ahren D."/>
            <person name="Brun A."/>
            <person name="Danchin E.G.J."/>
            <person name="Duchaussoy F."/>
            <person name="Gibon J."/>
            <person name="Kohler A."/>
            <person name="Lindquist E."/>
            <person name="Pereda V."/>
            <person name="Salamov A."/>
            <person name="Shapiro H.J."/>
            <person name="Wuyts J."/>
            <person name="Blaudez D."/>
            <person name="Buee M."/>
            <person name="Brokstein P."/>
            <person name="Canbaeck B."/>
            <person name="Cohen D."/>
            <person name="Courty P.E."/>
            <person name="Coutinho P.M."/>
            <person name="Delaruelle C."/>
            <person name="Detter J.C."/>
            <person name="Deveau A."/>
            <person name="DiFazio S."/>
            <person name="Duplessis S."/>
            <person name="Fraissinet-Tachet L."/>
            <person name="Lucic E."/>
            <person name="Frey-Klett P."/>
            <person name="Fourrey C."/>
            <person name="Feussner I."/>
            <person name="Gay G."/>
            <person name="Grimwood J."/>
            <person name="Hoegger P.J."/>
            <person name="Jain P."/>
            <person name="Kilaru S."/>
            <person name="Labbe J."/>
            <person name="Lin Y.C."/>
            <person name="Legue V."/>
            <person name="Le Tacon F."/>
            <person name="Marmeisse R."/>
            <person name="Melayah D."/>
            <person name="Montanini B."/>
            <person name="Muratet M."/>
            <person name="Nehls U."/>
            <person name="Niculita-Hirzel H."/>
            <person name="Oudot-Le Secq M.P."/>
            <person name="Peter M."/>
            <person name="Quesneville H."/>
            <person name="Rajashekar B."/>
            <person name="Reich M."/>
            <person name="Rouhier N."/>
            <person name="Schmutz J."/>
            <person name="Yin T."/>
            <person name="Chalot M."/>
            <person name="Henrissat B."/>
            <person name="Kuees U."/>
            <person name="Lucas S."/>
            <person name="Van de Peer Y."/>
            <person name="Podila G.K."/>
            <person name="Polle A."/>
            <person name="Pukkila P.J."/>
            <person name="Richardson P.M."/>
            <person name="Rouze P."/>
            <person name="Sanders I.R."/>
            <person name="Stajich J.E."/>
            <person name="Tunlid A."/>
            <person name="Tuskan G."/>
            <person name="Grigoriev I.V."/>
        </authorList>
    </citation>
    <scope>NUCLEOTIDE SEQUENCE [LARGE SCALE GENOMIC DNA]</scope>
    <source>
        <strain evidence="4">S238N-H82 / ATCC MYA-4686</strain>
    </source>
</reference>
<dbReference type="PROSITE" id="PS50088">
    <property type="entry name" value="ANK_REPEAT"/>
    <property type="match status" value="1"/>
</dbReference>
<protein>
    <submittedName>
        <fullName evidence="3">Predicted protein</fullName>
    </submittedName>
</protein>
<dbReference type="EMBL" id="DS547119">
    <property type="protein sequence ID" value="EDR04255.1"/>
    <property type="molecule type" value="Genomic_DNA"/>
</dbReference>
<dbReference type="SMART" id="SM00248">
    <property type="entry name" value="ANK"/>
    <property type="match status" value="1"/>
</dbReference>
<accession>B0DMC0</accession>
<dbReference type="RefSeq" id="XP_001885146.1">
    <property type="nucleotide sequence ID" value="XM_001885111.1"/>
</dbReference>
<feature type="compositionally biased region" description="Basic and acidic residues" evidence="2">
    <location>
        <begin position="454"/>
        <end position="477"/>
    </location>
</feature>
<evidence type="ECO:0000256" key="2">
    <source>
        <dbReference type="SAM" id="MobiDB-lite"/>
    </source>
</evidence>
<dbReference type="Gene3D" id="1.25.40.20">
    <property type="entry name" value="Ankyrin repeat-containing domain"/>
    <property type="match status" value="1"/>
</dbReference>
<gene>
    <name evidence="3" type="ORF">LACBIDRAFT_304787</name>
</gene>
<dbReference type="KEGG" id="lbc:LACBIDRAFT_304787"/>
<evidence type="ECO:0000313" key="4">
    <source>
        <dbReference type="Proteomes" id="UP000001194"/>
    </source>
</evidence>
<name>B0DMC0_LACBS</name>
<keyword evidence="1" id="KW-0040">ANK repeat</keyword>
<dbReference type="SUPFAM" id="SSF48403">
    <property type="entry name" value="Ankyrin repeat"/>
    <property type="match status" value="1"/>
</dbReference>
<feature type="region of interest" description="Disordered" evidence="2">
    <location>
        <begin position="454"/>
        <end position="483"/>
    </location>
</feature>
<dbReference type="InParanoid" id="B0DMC0"/>
<dbReference type="AlphaFoldDB" id="B0DMC0"/>
<dbReference type="GeneID" id="6080758"/>